<keyword evidence="3 6" id="KW-1133">Transmembrane helix</keyword>
<gene>
    <name evidence="8" type="ORF">FA10DRAFT_252807</name>
</gene>
<feature type="transmembrane region" description="Helical" evidence="6">
    <location>
        <begin position="358"/>
        <end position="381"/>
    </location>
</feature>
<dbReference type="InterPro" id="IPR011701">
    <property type="entry name" value="MFS"/>
</dbReference>
<feature type="domain" description="Major facilitator superfamily (MFS) profile" evidence="7">
    <location>
        <begin position="87"/>
        <end position="522"/>
    </location>
</feature>
<comment type="subcellular location">
    <subcellularLocation>
        <location evidence="1">Membrane</location>
        <topology evidence="1">Multi-pass membrane protein</topology>
    </subcellularLocation>
</comment>
<dbReference type="InterPro" id="IPR036259">
    <property type="entry name" value="MFS_trans_sf"/>
</dbReference>
<feature type="transmembrane region" description="Helical" evidence="6">
    <location>
        <begin position="241"/>
        <end position="261"/>
    </location>
</feature>
<dbReference type="GeneID" id="37041582"/>
<feature type="transmembrane region" description="Helical" evidence="6">
    <location>
        <begin position="183"/>
        <end position="205"/>
    </location>
</feature>
<evidence type="ECO:0000313" key="8">
    <source>
        <dbReference type="EMBL" id="PWN88833.1"/>
    </source>
</evidence>
<name>A0A316YL97_9BASI</name>
<dbReference type="STRING" id="215250.A0A316YL97"/>
<sequence>MTSTLAYKSDTDVEKSVTHAHQTPRYLRDTDVSKDGLSVTLTRITNLGSRAGTVQNYADNGNTILLPTPTDDPNDPLNWSRSFKWFLTCIVCAAAFMSNLTAAGPSIAILETSKDFGTAPPKTAYLYSCAALLQGLSMFLWSPLVTKYGKRPVYVLSYVIYLAVALGSGACKTWSSQLVLRCILGAASGAGEMLGPLTIGDIWFVHERSTPMAAYNAFLSVGVAFGMIIDGFITRDLTWRYIYWVSSALIGALTILVVFCCPETSYRRPPLAPVHLEDRPEVDQSRKKSYWKTLALFSGQTYTEESFVKLLIRPFLVIAYPAVLWAAFCFAGTIGFLVAVTTNVAIAYNAGYGFGPANVGLCFVAGLIGSVVGIAFGGQLSDWISKRSTKKNKGLREPEMRLPALSQAIITSPLALALFGAGIQNHWHWIVPTIGLGLLNFSIVSGTNVALVYAIDCYKPISSEVVTAILGYKAAIGFLLSFYTNPWVASQGYQNAYGEMAAIASIIWLFVFVFYFFGKRIRLASLEWRALKYLAWHEDRDDAVLVEED</sequence>
<dbReference type="Pfam" id="PF07690">
    <property type="entry name" value="MFS_1"/>
    <property type="match status" value="1"/>
</dbReference>
<dbReference type="PROSITE" id="PS50850">
    <property type="entry name" value="MFS"/>
    <property type="match status" value="1"/>
</dbReference>
<evidence type="ECO:0000256" key="6">
    <source>
        <dbReference type="SAM" id="Phobius"/>
    </source>
</evidence>
<dbReference type="RefSeq" id="XP_025376031.1">
    <property type="nucleotide sequence ID" value="XM_025519666.1"/>
</dbReference>
<dbReference type="PANTHER" id="PTHR23502">
    <property type="entry name" value="MAJOR FACILITATOR SUPERFAMILY"/>
    <property type="match status" value="1"/>
</dbReference>
<dbReference type="AlphaFoldDB" id="A0A316YL97"/>
<dbReference type="Proteomes" id="UP000245768">
    <property type="component" value="Unassembled WGS sequence"/>
</dbReference>
<feature type="transmembrane region" description="Helical" evidence="6">
    <location>
        <begin position="429"/>
        <end position="453"/>
    </location>
</feature>
<keyword evidence="2 6" id="KW-0812">Transmembrane</keyword>
<evidence type="ECO:0000256" key="1">
    <source>
        <dbReference type="ARBA" id="ARBA00004141"/>
    </source>
</evidence>
<feature type="transmembrane region" description="Helical" evidence="6">
    <location>
        <begin position="153"/>
        <end position="171"/>
    </location>
</feature>
<proteinExistence type="predicted"/>
<dbReference type="GO" id="GO:0005886">
    <property type="term" value="C:plasma membrane"/>
    <property type="evidence" value="ECO:0007669"/>
    <property type="project" value="TreeGrafter"/>
</dbReference>
<evidence type="ECO:0000256" key="4">
    <source>
        <dbReference type="ARBA" id="ARBA00023136"/>
    </source>
</evidence>
<reference evidence="8 9" key="1">
    <citation type="journal article" date="2018" name="Mol. Biol. Evol.">
        <title>Broad Genomic Sampling Reveals a Smut Pathogenic Ancestry of the Fungal Clade Ustilaginomycotina.</title>
        <authorList>
            <person name="Kijpornyongpan T."/>
            <person name="Mondo S.J."/>
            <person name="Barry K."/>
            <person name="Sandor L."/>
            <person name="Lee J."/>
            <person name="Lipzen A."/>
            <person name="Pangilinan J."/>
            <person name="LaButti K."/>
            <person name="Hainaut M."/>
            <person name="Henrissat B."/>
            <person name="Grigoriev I.V."/>
            <person name="Spatafora J.W."/>
            <person name="Aime M.C."/>
        </authorList>
    </citation>
    <scope>NUCLEOTIDE SEQUENCE [LARGE SCALE GENOMIC DNA]</scope>
    <source>
        <strain evidence="8 9">MCA 4198</strain>
    </source>
</reference>
<accession>A0A316YL97</accession>
<dbReference type="SUPFAM" id="SSF103473">
    <property type="entry name" value="MFS general substrate transporter"/>
    <property type="match status" value="1"/>
</dbReference>
<dbReference type="GO" id="GO:0022857">
    <property type="term" value="F:transmembrane transporter activity"/>
    <property type="evidence" value="ECO:0007669"/>
    <property type="project" value="InterPro"/>
</dbReference>
<evidence type="ECO:0000313" key="9">
    <source>
        <dbReference type="Proteomes" id="UP000245768"/>
    </source>
</evidence>
<evidence type="ECO:0000259" key="7">
    <source>
        <dbReference type="PROSITE" id="PS50850"/>
    </source>
</evidence>
<dbReference type="InParanoid" id="A0A316YL97"/>
<evidence type="ECO:0000256" key="3">
    <source>
        <dbReference type="ARBA" id="ARBA00022989"/>
    </source>
</evidence>
<feature type="transmembrane region" description="Helical" evidence="6">
    <location>
        <begin position="402"/>
        <end position="423"/>
    </location>
</feature>
<dbReference type="Gene3D" id="1.20.1250.20">
    <property type="entry name" value="MFS general substrate transporter like domains"/>
    <property type="match status" value="1"/>
</dbReference>
<feature type="transmembrane region" description="Helical" evidence="6">
    <location>
        <begin position="85"/>
        <end position="104"/>
    </location>
</feature>
<dbReference type="OrthoDB" id="5215911at2759"/>
<dbReference type="InterPro" id="IPR020846">
    <property type="entry name" value="MFS_dom"/>
</dbReference>
<feature type="transmembrane region" description="Helical" evidence="6">
    <location>
        <begin position="124"/>
        <end position="141"/>
    </location>
</feature>
<keyword evidence="4 6" id="KW-0472">Membrane</keyword>
<keyword evidence="9" id="KW-1185">Reference proteome</keyword>
<feature type="transmembrane region" description="Helical" evidence="6">
    <location>
        <begin position="315"/>
        <end position="338"/>
    </location>
</feature>
<feature type="region of interest" description="Disordered" evidence="5">
    <location>
        <begin position="1"/>
        <end position="21"/>
    </location>
</feature>
<dbReference type="FunCoup" id="A0A316YL97">
    <property type="interactions" value="21"/>
</dbReference>
<feature type="transmembrane region" description="Helical" evidence="6">
    <location>
        <begin position="212"/>
        <end position="229"/>
    </location>
</feature>
<dbReference type="EMBL" id="KZ819637">
    <property type="protein sequence ID" value="PWN88833.1"/>
    <property type="molecule type" value="Genomic_DNA"/>
</dbReference>
<dbReference type="PANTHER" id="PTHR23502:SF34">
    <property type="entry name" value="PROTEIN HOL1"/>
    <property type="match status" value="1"/>
</dbReference>
<feature type="transmembrane region" description="Helical" evidence="6">
    <location>
        <begin position="465"/>
        <end position="484"/>
    </location>
</feature>
<feature type="transmembrane region" description="Helical" evidence="6">
    <location>
        <begin position="496"/>
        <end position="517"/>
    </location>
</feature>
<evidence type="ECO:0000256" key="2">
    <source>
        <dbReference type="ARBA" id="ARBA00022692"/>
    </source>
</evidence>
<organism evidence="8 9">
    <name type="scientific">Acaromyces ingoldii</name>
    <dbReference type="NCBI Taxonomy" id="215250"/>
    <lineage>
        <taxon>Eukaryota</taxon>
        <taxon>Fungi</taxon>
        <taxon>Dikarya</taxon>
        <taxon>Basidiomycota</taxon>
        <taxon>Ustilaginomycotina</taxon>
        <taxon>Exobasidiomycetes</taxon>
        <taxon>Exobasidiales</taxon>
        <taxon>Cryptobasidiaceae</taxon>
        <taxon>Acaromyces</taxon>
    </lineage>
</organism>
<evidence type="ECO:0000256" key="5">
    <source>
        <dbReference type="SAM" id="MobiDB-lite"/>
    </source>
</evidence>
<protein>
    <submittedName>
        <fullName evidence="8">MFS general substrate transporter</fullName>
    </submittedName>
</protein>